<keyword evidence="2 4" id="KW-0732">Signal</keyword>
<evidence type="ECO:0000313" key="6">
    <source>
        <dbReference type="Proteomes" id="UP000636949"/>
    </source>
</evidence>
<dbReference type="AlphaFoldDB" id="A0A8J2Z2C8"/>
<evidence type="ECO:0000313" key="5">
    <source>
        <dbReference type="EMBL" id="GGF89793.1"/>
    </source>
</evidence>
<dbReference type="GO" id="GO:0051082">
    <property type="term" value="F:unfolded protein binding"/>
    <property type="evidence" value="ECO:0007669"/>
    <property type="project" value="InterPro"/>
</dbReference>
<protein>
    <submittedName>
        <fullName evidence="5">Membrane protein</fullName>
    </submittedName>
</protein>
<dbReference type="Pfam" id="PF03938">
    <property type="entry name" value="OmpH"/>
    <property type="match status" value="1"/>
</dbReference>
<dbReference type="EMBL" id="BMJS01000002">
    <property type="protein sequence ID" value="GGF89793.1"/>
    <property type="molecule type" value="Genomic_DNA"/>
</dbReference>
<dbReference type="SUPFAM" id="SSF111384">
    <property type="entry name" value="OmpH-like"/>
    <property type="match status" value="1"/>
</dbReference>
<feature type="region of interest" description="Disordered" evidence="3">
    <location>
        <begin position="79"/>
        <end position="108"/>
    </location>
</feature>
<dbReference type="GO" id="GO:0050821">
    <property type="term" value="P:protein stabilization"/>
    <property type="evidence" value="ECO:0007669"/>
    <property type="project" value="TreeGrafter"/>
</dbReference>
<dbReference type="OrthoDB" id="5624238at2"/>
<dbReference type="RefSeq" id="WP_117001491.1">
    <property type="nucleotide sequence ID" value="NZ_BMJS01000002.1"/>
</dbReference>
<proteinExistence type="inferred from homology"/>
<evidence type="ECO:0000256" key="1">
    <source>
        <dbReference type="ARBA" id="ARBA00009091"/>
    </source>
</evidence>
<evidence type="ECO:0000256" key="4">
    <source>
        <dbReference type="SAM" id="SignalP"/>
    </source>
</evidence>
<dbReference type="InterPro" id="IPR005632">
    <property type="entry name" value="Chaperone_Skp"/>
</dbReference>
<gene>
    <name evidence="5" type="primary">ompH</name>
    <name evidence="5" type="ORF">GCM10010995_03930</name>
</gene>
<reference evidence="5" key="2">
    <citation type="submission" date="2020-09" db="EMBL/GenBank/DDBJ databases">
        <authorList>
            <person name="Sun Q."/>
            <person name="Zhou Y."/>
        </authorList>
    </citation>
    <scope>NUCLEOTIDE SEQUENCE</scope>
    <source>
        <strain evidence="5">CGMCC 1.15758</strain>
    </source>
</reference>
<dbReference type="GO" id="GO:0005829">
    <property type="term" value="C:cytosol"/>
    <property type="evidence" value="ECO:0007669"/>
    <property type="project" value="TreeGrafter"/>
</dbReference>
<feature type="signal peptide" evidence="4">
    <location>
        <begin position="1"/>
        <end position="20"/>
    </location>
</feature>
<accession>A0A8J2Z2C8</accession>
<comment type="similarity">
    <text evidence="1">Belongs to the Skp family.</text>
</comment>
<dbReference type="InterPro" id="IPR024930">
    <property type="entry name" value="Skp_dom_sf"/>
</dbReference>
<sequence length="178" mass="19339">MKKLAMIGLASMAVTSAAFAADASSLKIGLVNPVEIYQSVPQGEQSIQALQTKLQPKADELQKQQQGLLEKMQTLQTNAPTLTKSDLDKQQKALTDEQNSFKQQATAFKQSEMQQEQKIAQDFQASFNTAVESVAKEGKYSLILSSQAVAYAAPDLKVDVTDQVVAQMKKQGASAEKK</sequence>
<reference evidence="5" key="1">
    <citation type="journal article" date="2014" name="Int. J. Syst. Evol. Microbiol.">
        <title>Complete genome sequence of Corynebacterium casei LMG S-19264T (=DSM 44701T), isolated from a smear-ripened cheese.</title>
        <authorList>
            <consortium name="US DOE Joint Genome Institute (JGI-PGF)"/>
            <person name="Walter F."/>
            <person name="Albersmeier A."/>
            <person name="Kalinowski J."/>
            <person name="Ruckert C."/>
        </authorList>
    </citation>
    <scope>NUCLEOTIDE SEQUENCE</scope>
    <source>
        <strain evidence="5">CGMCC 1.15758</strain>
    </source>
</reference>
<comment type="caution">
    <text evidence="5">The sequence shown here is derived from an EMBL/GenBank/DDBJ whole genome shotgun (WGS) entry which is preliminary data.</text>
</comment>
<feature type="compositionally biased region" description="Basic and acidic residues" evidence="3">
    <location>
        <begin position="85"/>
        <end position="95"/>
    </location>
</feature>
<evidence type="ECO:0000256" key="2">
    <source>
        <dbReference type="ARBA" id="ARBA00022729"/>
    </source>
</evidence>
<dbReference type="Proteomes" id="UP000636949">
    <property type="component" value="Unassembled WGS sequence"/>
</dbReference>
<dbReference type="Gene3D" id="3.30.910.20">
    <property type="entry name" value="Skp domain"/>
    <property type="match status" value="2"/>
</dbReference>
<dbReference type="PANTHER" id="PTHR35089">
    <property type="entry name" value="CHAPERONE PROTEIN SKP"/>
    <property type="match status" value="1"/>
</dbReference>
<name>A0A8J2Z2C8_9GAMM</name>
<dbReference type="SMART" id="SM00935">
    <property type="entry name" value="OmpH"/>
    <property type="match status" value="1"/>
</dbReference>
<evidence type="ECO:0000256" key="3">
    <source>
        <dbReference type="SAM" id="MobiDB-lite"/>
    </source>
</evidence>
<feature type="chain" id="PRO_5035211582" evidence="4">
    <location>
        <begin position="21"/>
        <end position="178"/>
    </location>
</feature>
<feature type="compositionally biased region" description="Polar residues" evidence="3">
    <location>
        <begin position="96"/>
        <end position="108"/>
    </location>
</feature>
<dbReference type="PANTHER" id="PTHR35089:SF1">
    <property type="entry name" value="CHAPERONE PROTEIN SKP"/>
    <property type="match status" value="1"/>
</dbReference>
<organism evidence="5 6">
    <name type="scientific">Cysteiniphilum litorale</name>
    <dbReference type="NCBI Taxonomy" id="2056700"/>
    <lineage>
        <taxon>Bacteria</taxon>
        <taxon>Pseudomonadati</taxon>
        <taxon>Pseudomonadota</taxon>
        <taxon>Gammaproteobacteria</taxon>
        <taxon>Thiotrichales</taxon>
        <taxon>Fastidiosibacteraceae</taxon>
        <taxon>Cysteiniphilum</taxon>
    </lineage>
</organism>
<keyword evidence="6" id="KW-1185">Reference proteome</keyword>